<dbReference type="PANTHER" id="PTHR35020">
    <property type="entry name" value="N-ACETYLGLUCOSAMINE-INDUCED PROTEIN 1"/>
    <property type="match status" value="1"/>
</dbReference>
<evidence type="ECO:0000313" key="2">
    <source>
        <dbReference type="EMBL" id="TVY45056.1"/>
    </source>
</evidence>
<comment type="caution">
    <text evidence="2">The sequence shown here is derived from an EMBL/GenBank/DDBJ whole genome shotgun (WGS) entry which is preliminary data.</text>
</comment>
<organism evidence="2 3">
    <name type="scientific">Lachnellula occidentalis</name>
    <dbReference type="NCBI Taxonomy" id="215460"/>
    <lineage>
        <taxon>Eukaryota</taxon>
        <taxon>Fungi</taxon>
        <taxon>Dikarya</taxon>
        <taxon>Ascomycota</taxon>
        <taxon>Pezizomycotina</taxon>
        <taxon>Leotiomycetes</taxon>
        <taxon>Helotiales</taxon>
        <taxon>Lachnaceae</taxon>
        <taxon>Lachnellula</taxon>
    </lineage>
</organism>
<dbReference type="GO" id="GO:0006044">
    <property type="term" value="P:N-acetylglucosamine metabolic process"/>
    <property type="evidence" value="ECO:0007669"/>
    <property type="project" value="TreeGrafter"/>
</dbReference>
<feature type="region of interest" description="Disordered" evidence="1">
    <location>
        <begin position="1"/>
        <end position="21"/>
    </location>
</feature>
<evidence type="ECO:0000256" key="1">
    <source>
        <dbReference type="SAM" id="MobiDB-lite"/>
    </source>
</evidence>
<feature type="compositionally biased region" description="Basic and acidic residues" evidence="1">
    <location>
        <begin position="7"/>
        <end position="17"/>
    </location>
</feature>
<sequence>MATQEELEQHEVEKLDRQPPPFPLTERDEWLLSISDDEFIPHSWDNLKHIIKTNTLEELLRKPSSLRRYLSWSHATQIQYGSTTAYLIQHRLPWGSPPFTYISSIPFRCPSDYKILLNDWPYGVEDDITHIVVWSKTPIAINEAGDLTEESRAVIEGFVGRVFADRVGREKGSVVWFKNWAQLQSVRALEHIHVLVRNATKDDLEFWTGEKVRIEET</sequence>
<proteinExistence type="predicted"/>
<dbReference type="Pfam" id="PF12239">
    <property type="entry name" value="DUF3605"/>
    <property type="match status" value="1"/>
</dbReference>
<keyword evidence="3" id="KW-1185">Reference proteome</keyword>
<reference evidence="2 3" key="1">
    <citation type="submission" date="2018-05" db="EMBL/GenBank/DDBJ databases">
        <title>Genome sequencing and assembly of the regulated plant pathogen Lachnellula willkommii and related sister species for the development of diagnostic species identification markers.</title>
        <authorList>
            <person name="Giroux E."/>
            <person name="Bilodeau G."/>
        </authorList>
    </citation>
    <scope>NUCLEOTIDE SEQUENCE [LARGE SCALE GENOMIC DNA]</scope>
    <source>
        <strain evidence="2 3">CBS 160.35</strain>
    </source>
</reference>
<dbReference type="GO" id="GO:0005737">
    <property type="term" value="C:cytoplasm"/>
    <property type="evidence" value="ECO:0007669"/>
    <property type="project" value="TreeGrafter"/>
</dbReference>
<dbReference type="OrthoDB" id="498286at2759"/>
<name>A0A8H8S245_9HELO</name>
<accession>A0A8H8S245</accession>
<dbReference type="Proteomes" id="UP000443090">
    <property type="component" value="Unassembled WGS sequence"/>
</dbReference>
<dbReference type="AlphaFoldDB" id="A0A8H8S245"/>
<dbReference type="InterPro" id="IPR022036">
    <property type="entry name" value="DUF3605"/>
</dbReference>
<dbReference type="PANTHER" id="PTHR35020:SF2">
    <property type="entry name" value="N-ACETYLGLUCOSAMINE-INDUCED PROTEIN 1"/>
    <property type="match status" value="1"/>
</dbReference>
<dbReference type="EMBL" id="QGMI01000209">
    <property type="protein sequence ID" value="TVY45056.1"/>
    <property type="molecule type" value="Genomic_DNA"/>
</dbReference>
<evidence type="ECO:0000313" key="3">
    <source>
        <dbReference type="Proteomes" id="UP000443090"/>
    </source>
</evidence>
<protein>
    <submittedName>
        <fullName evidence="2">N-acetylglucosamine-induced protein</fullName>
    </submittedName>
</protein>
<gene>
    <name evidence="2" type="primary">GIG1_0</name>
    <name evidence="2" type="ORF">LOCC1_G003637</name>
</gene>